<reference evidence="6 7" key="1">
    <citation type="submission" date="2020-04" db="EMBL/GenBank/DDBJ databases">
        <authorList>
            <person name="Wallbank WR R."/>
            <person name="Pardo Diaz C."/>
            <person name="Kozak K."/>
            <person name="Martin S."/>
            <person name="Jiggins C."/>
            <person name="Moest M."/>
            <person name="Warren A I."/>
            <person name="Byers J.R.P. K."/>
            <person name="Montejo-Kovacevich G."/>
            <person name="Yen C E."/>
        </authorList>
    </citation>
    <scope>NUCLEOTIDE SEQUENCE [LARGE SCALE GENOMIC DNA]</scope>
</reference>
<gene>
    <name evidence="5" type="ORF">APLA_LOCUS12566</name>
    <name evidence="4" type="ORF">APLA_LOCUS4802</name>
</gene>
<evidence type="ECO:0000259" key="3">
    <source>
        <dbReference type="Pfam" id="PF10148"/>
    </source>
</evidence>
<feature type="coiled-coil region" evidence="2">
    <location>
        <begin position="327"/>
        <end position="354"/>
    </location>
</feature>
<evidence type="ECO:0000256" key="1">
    <source>
        <dbReference type="ARBA" id="ARBA00023054"/>
    </source>
</evidence>
<dbReference type="AlphaFoldDB" id="A0A8S1AYM8"/>
<evidence type="ECO:0000313" key="4">
    <source>
        <dbReference type="EMBL" id="CAB3230926.1"/>
    </source>
</evidence>
<dbReference type="GO" id="GO:0030054">
    <property type="term" value="C:cell junction"/>
    <property type="evidence" value="ECO:0007669"/>
    <property type="project" value="TreeGrafter"/>
</dbReference>
<dbReference type="Proteomes" id="UP000494106">
    <property type="component" value="Unassembled WGS sequence"/>
</dbReference>
<comment type="caution">
    <text evidence="5">The sequence shown here is derived from an EMBL/GenBank/DDBJ whole genome shotgun (WGS) entry which is preliminary data.</text>
</comment>
<dbReference type="EMBL" id="CADEBD010000288">
    <property type="protein sequence ID" value="CAB3230926.1"/>
    <property type="molecule type" value="Genomic_DNA"/>
</dbReference>
<proteinExistence type="predicted"/>
<dbReference type="Proteomes" id="UP000494256">
    <property type="component" value="Unassembled WGS sequence"/>
</dbReference>
<sequence>MFENLVTNIRRKFSKPSDEFREKANLDTKHDPIAVEKSGFKRSLHLFKTKFLKGDHGPFNIISDNSERTVLSPRAIGTAECALTEIEWPNVTDNNPNILEKFTRIVNITEPYDRNKRNDREEIRRRLAMGADADEYYSMGYTDRPGKKPSLHSRLQSGMNLQICFMNETASDNESQASDLEKNFNNTKSLSRSSIFSKSNYNHPYQTRPLSVNITKHDKISTVQGGAKLRPTSLSLKNTKSRSSHSLGHIEIKESDFYVLQATLQTEARIALAQAKEMARIQMERERRNRPVSPVTEMLQRSMAKANAPLAPDRRRVSRQLLTDMNIAQLQVIVNELHSQIESLNETLVKLLMARDELHMGQDSMLVDIEDLTRYLGVKEQTKKTKGTSTTKTGIKRLTSLVHK</sequence>
<keyword evidence="1 2" id="KW-0175">Coiled coil</keyword>
<name>A0A8S1AYM8_ARCPL</name>
<evidence type="ECO:0000256" key="2">
    <source>
        <dbReference type="SAM" id="Coils"/>
    </source>
</evidence>
<accession>A0A8S1AYM8</accession>
<dbReference type="OrthoDB" id="6589456at2759"/>
<dbReference type="PANTHER" id="PTHR13103">
    <property type="entry name" value="SCHWANNOMIN INTERACTING PROTEIN 1"/>
    <property type="match status" value="1"/>
</dbReference>
<dbReference type="PANTHER" id="PTHR13103:SF2">
    <property type="entry name" value="IQCJ-SCHIP1 READTHROUGH TRANSCRIPT PROTEIN-RELATED"/>
    <property type="match status" value="1"/>
</dbReference>
<dbReference type="InterPro" id="IPR039045">
    <property type="entry name" value="SCHIP_1"/>
</dbReference>
<organism evidence="5 6">
    <name type="scientific">Arctia plantaginis</name>
    <name type="common">Wood tiger moth</name>
    <name type="synonym">Phalaena plantaginis</name>
    <dbReference type="NCBI Taxonomy" id="874455"/>
    <lineage>
        <taxon>Eukaryota</taxon>
        <taxon>Metazoa</taxon>
        <taxon>Ecdysozoa</taxon>
        <taxon>Arthropoda</taxon>
        <taxon>Hexapoda</taxon>
        <taxon>Insecta</taxon>
        <taxon>Pterygota</taxon>
        <taxon>Neoptera</taxon>
        <taxon>Endopterygota</taxon>
        <taxon>Lepidoptera</taxon>
        <taxon>Glossata</taxon>
        <taxon>Ditrysia</taxon>
        <taxon>Noctuoidea</taxon>
        <taxon>Erebidae</taxon>
        <taxon>Arctiinae</taxon>
        <taxon>Arctia</taxon>
    </lineage>
</organism>
<evidence type="ECO:0000313" key="5">
    <source>
        <dbReference type="EMBL" id="CAB3250146.1"/>
    </source>
</evidence>
<feature type="domain" description="Schwannomin interacting protein 1 C-terminal" evidence="3">
    <location>
        <begin position="116"/>
        <end position="384"/>
    </location>
</feature>
<dbReference type="GO" id="GO:0005886">
    <property type="term" value="C:plasma membrane"/>
    <property type="evidence" value="ECO:0007669"/>
    <property type="project" value="TreeGrafter"/>
</dbReference>
<evidence type="ECO:0000313" key="6">
    <source>
        <dbReference type="Proteomes" id="UP000494106"/>
    </source>
</evidence>
<protein>
    <recommendedName>
        <fullName evidence="3">Schwannomin interacting protein 1 C-terminal domain-containing protein</fullName>
    </recommendedName>
</protein>
<dbReference type="Pfam" id="PF10148">
    <property type="entry name" value="SCHIP-1_C"/>
    <property type="match status" value="1"/>
</dbReference>
<keyword evidence="6" id="KW-1185">Reference proteome</keyword>
<evidence type="ECO:0000313" key="7">
    <source>
        <dbReference type="Proteomes" id="UP000494256"/>
    </source>
</evidence>
<dbReference type="InterPro" id="IPR015649">
    <property type="entry name" value="SCHIP_1_C"/>
</dbReference>
<dbReference type="GO" id="GO:0035332">
    <property type="term" value="P:positive regulation of hippo signaling"/>
    <property type="evidence" value="ECO:0007669"/>
    <property type="project" value="TreeGrafter"/>
</dbReference>
<dbReference type="EMBL" id="CADEBC010000540">
    <property type="protein sequence ID" value="CAB3250146.1"/>
    <property type="molecule type" value="Genomic_DNA"/>
</dbReference>